<dbReference type="PRINTS" id="PR00253">
    <property type="entry name" value="GABAARECEPTR"/>
</dbReference>
<name>A0A914DX21_9BILA</name>
<dbReference type="AlphaFoldDB" id="A0A914DX21"/>
<keyword evidence="1" id="KW-0812">Transmembrane</keyword>
<feature type="domain" description="Neurotransmitter-gated ion-channel transmembrane" evidence="2">
    <location>
        <begin position="43"/>
        <end position="200"/>
    </location>
</feature>
<dbReference type="Proteomes" id="UP000887540">
    <property type="component" value="Unplaced"/>
</dbReference>
<feature type="transmembrane region" description="Helical" evidence="1">
    <location>
        <begin position="186"/>
        <end position="204"/>
    </location>
</feature>
<dbReference type="InterPro" id="IPR006029">
    <property type="entry name" value="Neurotrans-gated_channel_TM"/>
</dbReference>
<dbReference type="InterPro" id="IPR036719">
    <property type="entry name" value="Neuro-gated_channel_TM_sf"/>
</dbReference>
<feature type="transmembrane region" description="Helical" evidence="1">
    <location>
        <begin position="45"/>
        <end position="66"/>
    </location>
</feature>
<proteinExistence type="predicted"/>
<reference evidence="4" key="1">
    <citation type="submission" date="2022-11" db="UniProtKB">
        <authorList>
            <consortium name="WormBaseParasite"/>
        </authorList>
    </citation>
    <scope>IDENTIFICATION</scope>
</reference>
<dbReference type="Gene3D" id="1.20.58.390">
    <property type="entry name" value="Neurotransmitter-gated ion-channel transmembrane domain"/>
    <property type="match status" value="1"/>
</dbReference>
<dbReference type="GO" id="GO:0004888">
    <property type="term" value="F:transmembrane signaling receptor activity"/>
    <property type="evidence" value="ECO:0007669"/>
    <property type="project" value="InterPro"/>
</dbReference>
<dbReference type="GO" id="GO:0005230">
    <property type="term" value="F:extracellular ligand-gated monoatomic ion channel activity"/>
    <property type="evidence" value="ECO:0007669"/>
    <property type="project" value="UniProtKB-ARBA"/>
</dbReference>
<dbReference type="WBParaSite" id="ACRNAN_scaffold4122.g7873.t1">
    <property type="protein sequence ID" value="ACRNAN_scaffold4122.g7873.t1"/>
    <property type="gene ID" value="ACRNAN_scaffold4122.g7873"/>
</dbReference>
<dbReference type="GO" id="GO:0016020">
    <property type="term" value="C:membrane"/>
    <property type="evidence" value="ECO:0007669"/>
    <property type="project" value="InterPro"/>
</dbReference>
<keyword evidence="3" id="KW-1185">Reference proteome</keyword>
<evidence type="ECO:0000259" key="2">
    <source>
        <dbReference type="Pfam" id="PF02932"/>
    </source>
</evidence>
<keyword evidence="1" id="KW-0472">Membrane</keyword>
<sequence length="218" mass="25883">MNVTWFNFQPIRYNPEINLPEFQISAIDNQYCNGEFMYVITDSSYRLACMLFIFGSLLEFAIVNSLMRRSAKFDLMAQRFRCKCKRRDHVFPGTVYENDDSREDDYSIPTVFKPRPKKAFLERVRSLTSKQRHGDPPVNKFLDNNGIKAPPRIEAPYHTTDKCTIFALKASYFSRKGLLVDKTSRILFPVLFLLFNFFYWWFYILRETTDPNLEQEIQ</sequence>
<evidence type="ECO:0000313" key="3">
    <source>
        <dbReference type="Proteomes" id="UP000887540"/>
    </source>
</evidence>
<evidence type="ECO:0000313" key="4">
    <source>
        <dbReference type="WBParaSite" id="ACRNAN_scaffold4122.g7873.t1"/>
    </source>
</evidence>
<dbReference type="Pfam" id="PF02932">
    <property type="entry name" value="Neur_chan_memb"/>
    <property type="match status" value="1"/>
</dbReference>
<protein>
    <recommendedName>
        <fullName evidence="2">Neurotransmitter-gated ion-channel transmembrane domain-containing protein</fullName>
    </recommendedName>
</protein>
<dbReference type="SUPFAM" id="SSF90112">
    <property type="entry name" value="Neurotransmitter-gated ion-channel transmembrane pore"/>
    <property type="match status" value="1"/>
</dbReference>
<evidence type="ECO:0000256" key="1">
    <source>
        <dbReference type="SAM" id="Phobius"/>
    </source>
</evidence>
<dbReference type="InterPro" id="IPR038050">
    <property type="entry name" value="Neuro_actylchol_rec"/>
</dbReference>
<dbReference type="InterPro" id="IPR006028">
    <property type="entry name" value="GABAA/Glycine_rcpt"/>
</dbReference>
<keyword evidence="1" id="KW-1133">Transmembrane helix</keyword>
<organism evidence="3 4">
    <name type="scientific">Acrobeloides nanus</name>
    <dbReference type="NCBI Taxonomy" id="290746"/>
    <lineage>
        <taxon>Eukaryota</taxon>
        <taxon>Metazoa</taxon>
        <taxon>Ecdysozoa</taxon>
        <taxon>Nematoda</taxon>
        <taxon>Chromadorea</taxon>
        <taxon>Rhabditida</taxon>
        <taxon>Tylenchina</taxon>
        <taxon>Cephalobomorpha</taxon>
        <taxon>Cephaloboidea</taxon>
        <taxon>Cephalobidae</taxon>
        <taxon>Acrobeloides</taxon>
    </lineage>
</organism>
<accession>A0A914DX21</accession>